<name>A0A7D9MFU7_PARCT</name>
<dbReference type="EMBL" id="CACRXK020048070">
    <property type="protein sequence ID" value="CAB4046236.1"/>
    <property type="molecule type" value="Genomic_DNA"/>
</dbReference>
<protein>
    <submittedName>
        <fullName evidence="1">Uncharacterized protein</fullName>
    </submittedName>
</protein>
<comment type="caution">
    <text evidence="1">The sequence shown here is derived from an EMBL/GenBank/DDBJ whole genome shotgun (WGS) entry which is preliminary data.</text>
</comment>
<sequence>MATDGTQTEGINIPQLQRSIRGYRSHFSRTFSSCIHFANMEGSHAMVDELKERYNEMKKYYGKLIDATIEVQEADPDNLPKYDEELDKDRVRFEEASSATAKVLSSNLRRNDTQSTTEHNRNEIRVSKINEALKPGILSKDATPLEMRQWEESFNAYFASNKMDAMPLPEQQSYFKV</sequence>
<feature type="non-terminal residue" evidence="1">
    <location>
        <position position="177"/>
    </location>
</feature>
<gene>
    <name evidence="1" type="ORF">PACLA_8A053596</name>
</gene>
<reference evidence="1" key="1">
    <citation type="submission" date="2020-04" db="EMBL/GenBank/DDBJ databases">
        <authorList>
            <person name="Alioto T."/>
            <person name="Alioto T."/>
            <person name="Gomez Garrido J."/>
        </authorList>
    </citation>
    <scope>NUCLEOTIDE SEQUENCE</scope>
    <source>
        <strain evidence="1">A484AB</strain>
    </source>
</reference>
<dbReference type="Proteomes" id="UP001152795">
    <property type="component" value="Unassembled WGS sequence"/>
</dbReference>
<keyword evidence="2" id="KW-1185">Reference proteome</keyword>
<proteinExistence type="predicted"/>
<accession>A0A7D9MFU7</accession>
<dbReference type="AlphaFoldDB" id="A0A7D9MFU7"/>
<evidence type="ECO:0000313" key="1">
    <source>
        <dbReference type="EMBL" id="CAB4046236.1"/>
    </source>
</evidence>
<evidence type="ECO:0000313" key="2">
    <source>
        <dbReference type="Proteomes" id="UP001152795"/>
    </source>
</evidence>
<organism evidence="1 2">
    <name type="scientific">Paramuricea clavata</name>
    <name type="common">Red gorgonian</name>
    <name type="synonym">Violescent sea-whip</name>
    <dbReference type="NCBI Taxonomy" id="317549"/>
    <lineage>
        <taxon>Eukaryota</taxon>
        <taxon>Metazoa</taxon>
        <taxon>Cnidaria</taxon>
        <taxon>Anthozoa</taxon>
        <taxon>Octocorallia</taxon>
        <taxon>Malacalcyonacea</taxon>
        <taxon>Plexauridae</taxon>
        <taxon>Paramuricea</taxon>
    </lineage>
</organism>